<sequence>MGRKPKKKWEEMTELERVFEENERLRTENAYLKKLRELRLRDEALQRKRRKQLENWSQEDFD</sequence>
<dbReference type="EMBL" id="LS483348">
    <property type="protein sequence ID" value="SQF42914.1"/>
    <property type="molecule type" value="Genomic_DNA"/>
</dbReference>
<dbReference type="EMBL" id="LS483348">
    <property type="protein sequence ID" value="SQF42429.1"/>
    <property type="molecule type" value="Genomic_DNA"/>
</dbReference>
<reference evidence="1 3" key="1">
    <citation type="submission" date="2018-06" db="EMBL/GenBank/DDBJ databases">
        <authorList>
            <consortium name="Pathogen Informatics"/>
            <person name="Doyle S."/>
        </authorList>
    </citation>
    <scope>NUCLEOTIDE SEQUENCE [LARGE SCALE GENOMIC DNA]</scope>
    <source>
        <strain evidence="1 3">NCTC8738</strain>
    </source>
</reference>
<name>A0AB38G695_9STRE</name>
<organism evidence="1 3">
    <name type="scientific">Streptococcus lutetiensis</name>
    <dbReference type="NCBI Taxonomy" id="150055"/>
    <lineage>
        <taxon>Bacteria</taxon>
        <taxon>Bacillati</taxon>
        <taxon>Bacillota</taxon>
        <taxon>Bacilli</taxon>
        <taxon>Lactobacillales</taxon>
        <taxon>Streptococcaceae</taxon>
        <taxon>Streptococcus</taxon>
    </lineage>
</organism>
<dbReference type="AlphaFoldDB" id="A0AB38G695"/>
<dbReference type="Proteomes" id="UP000248954">
    <property type="component" value="Chromosome 1"/>
</dbReference>
<evidence type="ECO:0000313" key="3">
    <source>
        <dbReference type="Proteomes" id="UP000248954"/>
    </source>
</evidence>
<evidence type="ECO:0000313" key="1">
    <source>
        <dbReference type="EMBL" id="SQF42429.1"/>
    </source>
</evidence>
<accession>A0AB38G695</accession>
<gene>
    <name evidence="1" type="ORF">NCTC8738_01213</name>
    <name evidence="2" type="ORF">NCTC8738_01741</name>
</gene>
<evidence type="ECO:0000313" key="2">
    <source>
        <dbReference type="EMBL" id="SQF42914.1"/>
    </source>
</evidence>
<protein>
    <submittedName>
        <fullName evidence="1">IS861, transposase OrfA</fullName>
    </submittedName>
</protein>
<proteinExistence type="predicted"/>